<comment type="caution">
    <text evidence="7">The sequence shown here is derived from an EMBL/GenBank/DDBJ whole genome shotgun (WGS) entry which is preliminary data.</text>
</comment>
<evidence type="ECO:0000256" key="3">
    <source>
        <dbReference type="ARBA" id="ARBA00023237"/>
    </source>
</evidence>
<evidence type="ECO:0000256" key="5">
    <source>
        <dbReference type="SAM" id="SignalP"/>
    </source>
</evidence>
<dbReference type="Pfam" id="PF14905">
    <property type="entry name" value="OMP_b-brl_3"/>
    <property type="match status" value="2"/>
</dbReference>
<dbReference type="eggNOG" id="COG4771">
    <property type="taxonomic scope" value="Bacteria"/>
</dbReference>
<dbReference type="SUPFAM" id="SSF56935">
    <property type="entry name" value="Porins"/>
    <property type="match status" value="1"/>
</dbReference>
<evidence type="ECO:0000256" key="1">
    <source>
        <dbReference type="ARBA" id="ARBA00004442"/>
    </source>
</evidence>
<evidence type="ECO:0000313" key="7">
    <source>
        <dbReference type="EMBL" id="CCH52235.1"/>
    </source>
</evidence>
<dbReference type="Gene3D" id="2.40.170.20">
    <property type="entry name" value="TonB-dependent receptor, beta-barrel domain"/>
    <property type="match status" value="1"/>
</dbReference>
<dbReference type="GO" id="GO:0009279">
    <property type="term" value="C:cell outer membrane"/>
    <property type="evidence" value="ECO:0007669"/>
    <property type="project" value="UniProtKB-SubCell"/>
</dbReference>
<accession>I2GEB0</accession>
<keyword evidence="5" id="KW-0732">Signal</keyword>
<feature type="domain" description="Outer membrane protein beta-barrel" evidence="6">
    <location>
        <begin position="547"/>
        <end position="811"/>
    </location>
</feature>
<keyword evidence="3" id="KW-0998">Cell outer membrane</keyword>
<dbReference type="RefSeq" id="WP_009280819.1">
    <property type="nucleotide sequence ID" value="NZ_CAIT01000005.1"/>
</dbReference>
<dbReference type="Proteomes" id="UP000009309">
    <property type="component" value="Unassembled WGS sequence"/>
</dbReference>
<dbReference type="InterPro" id="IPR036942">
    <property type="entry name" value="Beta-barrel_TonB_sf"/>
</dbReference>
<feature type="region of interest" description="Disordered" evidence="4">
    <location>
        <begin position="378"/>
        <end position="401"/>
    </location>
</feature>
<evidence type="ECO:0000259" key="6">
    <source>
        <dbReference type="Pfam" id="PF14905"/>
    </source>
</evidence>
<dbReference type="STRING" id="1185876.BN8_01219"/>
<name>I2GEB0_9BACT</name>
<gene>
    <name evidence="7" type="ORF">BN8_01219</name>
</gene>
<reference evidence="7 8" key="1">
    <citation type="journal article" date="2012" name="J. Bacteriol.">
        <title>Genome Sequence of the Filamentous Bacterium Fibrisoma limi BUZ 3T.</title>
        <authorList>
            <person name="Filippini M."/>
            <person name="Qi W."/>
            <person name="Jaenicke S."/>
            <person name="Goesmann A."/>
            <person name="Smits T.H."/>
            <person name="Bagheri H.C."/>
        </authorList>
    </citation>
    <scope>NUCLEOTIDE SEQUENCE [LARGE SCALE GENOMIC DNA]</scope>
    <source>
        <strain evidence="8">BUZ 3T</strain>
    </source>
</reference>
<dbReference type="Pfam" id="PF13620">
    <property type="entry name" value="CarboxypepD_reg"/>
    <property type="match status" value="1"/>
</dbReference>
<dbReference type="InterPro" id="IPR041700">
    <property type="entry name" value="OMP_b-brl_3"/>
</dbReference>
<proteinExistence type="predicted"/>
<feature type="signal peptide" evidence="5">
    <location>
        <begin position="1"/>
        <end position="17"/>
    </location>
</feature>
<dbReference type="SUPFAM" id="SSF49464">
    <property type="entry name" value="Carboxypeptidase regulatory domain-like"/>
    <property type="match status" value="1"/>
</dbReference>
<dbReference type="AlphaFoldDB" id="I2GEB0"/>
<feature type="region of interest" description="Disordered" evidence="4">
    <location>
        <begin position="975"/>
        <end position="1017"/>
    </location>
</feature>
<dbReference type="InterPro" id="IPR008969">
    <property type="entry name" value="CarboxyPept-like_regulatory"/>
</dbReference>
<comment type="subcellular location">
    <subcellularLocation>
        <location evidence="1">Cell outer membrane</location>
    </subcellularLocation>
</comment>
<evidence type="ECO:0000256" key="4">
    <source>
        <dbReference type="SAM" id="MobiDB-lite"/>
    </source>
</evidence>
<protein>
    <submittedName>
        <fullName evidence="7">TonB-dependent receptor</fullName>
    </submittedName>
</protein>
<organism evidence="7 8">
    <name type="scientific">Fibrisoma limi BUZ 3</name>
    <dbReference type="NCBI Taxonomy" id="1185876"/>
    <lineage>
        <taxon>Bacteria</taxon>
        <taxon>Pseudomonadati</taxon>
        <taxon>Bacteroidota</taxon>
        <taxon>Cytophagia</taxon>
        <taxon>Cytophagales</taxon>
        <taxon>Spirosomataceae</taxon>
        <taxon>Fibrisoma</taxon>
    </lineage>
</organism>
<dbReference type="EMBL" id="CAIT01000005">
    <property type="protein sequence ID" value="CCH52235.1"/>
    <property type="molecule type" value="Genomic_DNA"/>
</dbReference>
<keyword evidence="8" id="KW-1185">Reference proteome</keyword>
<keyword evidence="2" id="KW-0472">Membrane</keyword>
<sequence>MRLLLLALLGLVLVREAAGQSPSTAKQGPGSIVGTVMDSLTRQPLSEASVSVLAARDSALVSFAITDAAGKFAFRNLAEGRYRVVVTFVGYRSRLKRAVITTASPSVDVGTFDLVPQSQTLGEVSVQGERAPVAVKGDTVEFNAGSFKTQPNAPVEDLLKKLPGVEVDGDGAVKAKGKDVKKILVDGKPFFGDDPKMATRNLPAEIIDKVQVYDQRSEQSQFSGVDDGEREVTINITTRRDRRKGTFGQQAVGIGPRPGDGLPGDDPRYFARLNLNRFNNGRQFSVMGMANNINQQGFSAQDLGLGGGVGSGPGALSARTGGGGAIGRGGGGSLGFGGNNNAITRSLAGGLNYRDAWGKKIEVAGSYFLTNTNTFTDQRSRRENVLPSETSPNSSTTGTSRVDSAFVTNRQNGSEISNTNHRFNLRFEYKIDSLTTLRILPNFSWLNSSYESQSDARTVDATGALVNTSNTNYSSTGSGLNGSNNVLLLHRFRKRGRTVSLNWNMNVSNQSNEGFNRSVNSFATPNTPLPGTEGPGSTTSASGLFSREINQRNEQQTRSMTNGVNLTYTEPLSLKQTLELHYALSNNRNTSNRTVADYNEATGQYDQPNALLSNRFINTFMTNRAGVTWQTRQTKFFYALGVDVQQAGLSSDNQTRDTSFTRTFTNVLPNALFTYTFDKNRSLNINYRTRINAPSVNQLQPVPDNTNPLNIRLGNANLQPEYSHNVSLNYNRFQPATFRSMFVSLNASRTDNKIVNATTFTRAGAQTTQPINTDGYYSLNGFLSFGRPLMLKEQRVNLNLGTNLNYNQGLSFINGQQNRSQNWSVGQRIGLNTNISEKLDVNLSGSINFQTARYSIQTQQNRSAGPTTFLNQTATLDLFYQLPLRFTFNSNVTYNNYGGRTGNFNQSFVLWNATLSRQFFKQKQGELRLQVFDLLNQNRSIVRNVTETYVEEIQSRVLNRYFTVSFVYTLRRFGGGGQPNQSQDGQERQFRRMNREFSPNGPGNRPGGGERGGRRPF</sequence>
<feature type="domain" description="Outer membrane protein beta-barrel" evidence="6">
    <location>
        <begin position="812"/>
        <end position="968"/>
    </location>
</feature>
<dbReference type="Gene3D" id="2.60.40.1120">
    <property type="entry name" value="Carboxypeptidase-like, regulatory domain"/>
    <property type="match status" value="1"/>
</dbReference>
<evidence type="ECO:0000256" key="2">
    <source>
        <dbReference type="ARBA" id="ARBA00023136"/>
    </source>
</evidence>
<evidence type="ECO:0000313" key="8">
    <source>
        <dbReference type="Proteomes" id="UP000009309"/>
    </source>
</evidence>
<feature type="compositionally biased region" description="Polar residues" evidence="4">
    <location>
        <begin position="387"/>
        <end position="401"/>
    </location>
</feature>
<feature type="chain" id="PRO_5003658818" evidence="5">
    <location>
        <begin position="18"/>
        <end position="1017"/>
    </location>
</feature>
<dbReference type="OrthoDB" id="1682379at2"/>
<feature type="compositionally biased region" description="Basic and acidic residues" evidence="4">
    <location>
        <begin position="985"/>
        <end position="995"/>
    </location>
</feature>
<keyword evidence="7" id="KW-0675">Receptor</keyword>